<dbReference type="InterPro" id="IPR011990">
    <property type="entry name" value="TPR-like_helical_dom_sf"/>
</dbReference>
<proteinExistence type="inferred from homology"/>
<accession>A0A1H8M150</accession>
<dbReference type="Pfam" id="PF07980">
    <property type="entry name" value="SusD_RagB"/>
    <property type="match status" value="1"/>
</dbReference>
<keyword evidence="4" id="KW-0472">Membrane</keyword>
<keyword evidence="5" id="KW-0998">Cell outer membrane</keyword>
<protein>
    <submittedName>
        <fullName evidence="8">SusD family protein</fullName>
    </submittedName>
</protein>
<dbReference type="GO" id="GO:0009279">
    <property type="term" value="C:cell outer membrane"/>
    <property type="evidence" value="ECO:0007669"/>
    <property type="project" value="UniProtKB-SubCell"/>
</dbReference>
<evidence type="ECO:0000256" key="1">
    <source>
        <dbReference type="ARBA" id="ARBA00004442"/>
    </source>
</evidence>
<comment type="subcellular location">
    <subcellularLocation>
        <location evidence="1">Cell outer membrane</location>
    </subcellularLocation>
</comment>
<evidence type="ECO:0000259" key="6">
    <source>
        <dbReference type="Pfam" id="PF07980"/>
    </source>
</evidence>
<dbReference type="CDD" id="cd08977">
    <property type="entry name" value="SusD"/>
    <property type="match status" value="1"/>
</dbReference>
<keyword evidence="9" id="KW-1185">Reference proteome</keyword>
<dbReference type="AlphaFoldDB" id="A0A1H8M150"/>
<evidence type="ECO:0000256" key="5">
    <source>
        <dbReference type="ARBA" id="ARBA00023237"/>
    </source>
</evidence>
<evidence type="ECO:0000313" key="8">
    <source>
        <dbReference type="EMBL" id="SEO10866.1"/>
    </source>
</evidence>
<sequence>MGSTPRQFNQIFLIMKNYILLVLFLILIPFAGCDSFVDVDIPDSQLTGNLVFEDRTTANAAMADVYAKLRDTGILTGLTIGSSVSLGLYADELIYYGTSNENTSFLFNNTLLANTATVGQLWNESYHQIYCANAVILGCENSKTLSEADKNLYIGEAVFIRALVHFYLTNLYGDVPYITSTDYETNRLVSRIPTTEVYNTIIADLNQAIALLPENYSSSDRVRPNRSTAVALLARVYLYNGDWAAASNAASAVLNNPLYVWENNIDKTFLKESKSTIWQFIPKLAGNNTDEGSAFIFMTGPPPFVGLSPALFNSFATNDLRKTHWIATISNGSSKWYHSKKYKQKSNTGTAVEYSIVFRLAEQYLIRAEARAKQGELTGAKQDLNVVRRTAGLPDIDAVGADAIVAAIIQERQFELFTEYGHRFFDLKRTVTLDAVLPAVKSAWNRDDALWPIPEKELLTNTKLTQNPGY</sequence>
<feature type="domain" description="RagB/SusD" evidence="6">
    <location>
        <begin position="330"/>
        <end position="470"/>
    </location>
</feature>
<dbReference type="Gene3D" id="1.25.40.390">
    <property type="match status" value="1"/>
</dbReference>
<reference evidence="9" key="1">
    <citation type="submission" date="2016-10" db="EMBL/GenBank/DDBJ databases">
        <authorList>
            <person name="Varghese N."/>
            <person name="Submissions S."/>
        </authorList>
    </citation>
    <scope>NUCLEOTIDE SEQUENCE [LARGE SCALE GENOMIC DNA]</scope>
    <source>
        <strain evidence="9">CGMCC 1.8704</strain>
    </source>
</reference>
<dbReference type="SUPFAM" id="SSF48452">
    <property type="entry name" value="TPR-like"/>
    <property type="match status" value="1"/>
</dbReference>
<evidence type="ECO:0000313" key="9">
    <source>
        <dbReference type="Proteomes" id="UP000198657"/>
    </source>
</evidence>
<feature type="domain" description="SusD-like N-terminal" evidence="7">
    <location>
        <begin position="101"/>
        <end position="238"/>
    </location>
</feature>
<evidence type="ECO:0000256" key="3">
    <source>
        <dbReference type="ARBA" id="ARBA00022729"/>
    </source>
</evidence>
<dbReference type="Proteomes" id="UP000198657">
    <property type="component" value="Unassembled WGS sequence"/>
</dbReference>
<name>A0A1H8M150_9FLAO</name>
<organism evidence="8 9">
    <name type="scientific">Flavobacterium sinopsychrotolerans</name>
    <dbReference type="NCBI Taxonomy" id="604089"/>
    <lineage>
        <taxon>Bacteria</taxon>
        <taxon>Pseudomonadati</taxon>
        <taxon>Bacteroidota</taxon>
        <taxon>Flavobacteriia</taxon>
        <taxon>Flavobacteriales</taxon>
        <taxon>Flavobacteriaceae</taxon>
        <taxon>Flavobacterium</taxon>
    </lineage>
</organism>
<evidence type="ECO:0000259" key="7">
    <source>
        <dbReference type="Pfam" id="PF14322"/>
    </source>
</evidence>
<dbReference type="EMBL" id="FODN01000003">
    <property type="protein sequence ID" value="SEO10866.1"/>
    <property type="molecule type" value="Genomic_DNA"/>
</dbReference>
<gene>
    <name evidence="8" type="ORF">SAMN04487942_1767</name>
</gene>
<dbReference type="STRING" id="604089.SAMN04487942_1767"/>
<comment type="similarity">
    <text evidence="2">Belongs to the SusD family.</text>
</comment>
<dbReference type="Pfam" id="PF14322">
    <property type="entry name" value="SusD-like_3"/>
    <property type="match status" value="1"/>
</dbReference>
<evidence type="ECO:0000256" key="2">
    <source>
        <dbReference type="ARBA" id="ARBA00006275"/>
    </source>
</evidence>
<keyword evidence="3" id="KW-0732">Signal</keyword>
<dbReference type="InterPro" id="IPR012944">
    <property type="entry name" value="SusD_RagB_dom"/>
</dbReference>
<evidence type="ECO:0000256" key="4">
    <source>
        <dbReference type="ARBA" id="ARBA00023136"/>
    </source>
</evidence>
<dbReference type="InterPro" id="IPR033985">
    <property type="entry name" value="SusD-like_N"/>
</dbReference>